<protein>
    <submittedName>
        <fullName evidence="1">Uncharacterized protein</fullName>
    </submittedName>
</protein>
<accession>A0A0V0T0P5</accession>
<dbReference type="OrthoDB" id="5930733at2759"/>
<dbReference type="AlphaFoldDB" id="A0A0V0T0P5"/>
<evidence type="ECO:0000313" key="1">
    <source>
        <dbReference type="EMBL" id="KRX32572.1"/>
    </source>
</evidence>
<gene>
    <name evidence="1" type="ORF">T05_4735</name>
</gene>
<evidence type="ECO:0000313" key="2">
    <source>
        <dbReference type="Proteomes" id="UP000055048"/>
    </source>
</evidence>
<name>A0A0V0T0P5_9BILA</name>
<comment type="caution">
    <text evidence="1">The sequence shown here is derived from an EMBL/GenBank/DDBJ whole genome shotgun (WGS) entry which is preliminary data.</text>
</comment>
<organism evidence="1 2">
    <name type="scientific">Trichinella murrelli</name>
    <dbReference type="NCBI Taxonomy" id="144512"/>
    <lineage>
        <taxon>Eukaryota</taxon>
        <taxon>Metazoa</taxon>
        <taxon>Ecdysozoa</taxon>
        <taxon>Nematoda</taxon>
        <taxon>Enoplea</taxon>
        <taxon>Dorylaimia</taxon>
        <taxon>Trichinellida</taxon>
        <taxon>Trichinellidae</taxon>
        <taxon>Trichinella</taxon>
    </lineage>
</organism>
<keyword evidence="2" id="KW-1185">Reference proteome</keyword>
<reference evidence="1 2" key="1">
    <citation type="submission" date="2015-01" db="EMBL/GenBank/DDBJ databases">
        <title>Evolution of Trichinella species and genotypes.</title>
        <authorList>
            <person name="Korhonen P.K."/>
            <person name="Edoardo P."/>
            <person name="Giuseppe L.R."/>
            <person name="Gasser R.B."/>
        </authorList>
    </citation>
    <scope>NUCLEOTIDE SEQUENCE [LARGE SCALE GENOMIC DNA]</scope>
    <source>
        <strain evidence="1">ISS417</strain>
    </source>
</reference>
<sequence>MGIELSPSGTIPDKENCRRQLPQPVDLIQTLVNMAFEFQHNDQVPGQNSNILDIKNSMFVRYVVKLTTNRQFTELGRRVARLETSTY</sequence>
<proteinExistence type="predicted"/>
<dbReference type="Proteomes" id="UP000055048">
    <property type="component" value="Unassembled WGS sequence"/>
</dbReference>
<dbReference type="EMBL" id="JYDJ01001141">
    <property type="protein sequence ID" value="KRX32572.1"/>
    <property type="molecule type" value="Genomic_DNA"/>
</dbReference>